<dbReference type="EMBL" id="JAGTTL010000021">
    <property type="protein sequence ID" value="KAK6306217.1"/>
    <property type="molecule type" value="Genomic_DNA"/>
</dbReference>
<comment type="caution">
    <text evidence="2">The sequence shown here is derived from an EMBL/GenBank/DDBJ whole genome shotgun (WGS) entry which is preliminary data.</text>
</comment>
<dbReference type="AlphaFoldDB" id="A0AAN8QYE4"/>
<dbReference type="Proteomes" id="UP001356427">
    <property type="component" value="Unassembled WGS sequence"/>
</dbReference>
<reference evidence="2 3" key="1">
    <citation type="submission" date="2021-04" db="EMBL/GenBank/DDBJ databases">
        <authorList>
            <person name="De Guttry C."/>
            <person name="Zahm M."/>
            <person name="Klopp C."/>
            <person name="Cabau C."/>
            <person name="Louis A."/>
            <person name="Berthelot C."/>
            <person name="Parey E."/>
            <person name="Roest Crollius H."/>
            <person name="Montfort J."/>
            <person name="Robinson-Rechavi M."/>
            <person name="Bucao C."/>
            <person name="Bouchez O."/>
            <person name="Gislard M."/>
            <person name="Lluch J."/>
            <person name="Milhes M."/>
            <person name="Lampietro C."/>
            <person name="Lopez Roques C."/>
            <person name="Donnadieu C."/>
            <person name="Braasch I."/>
            <person name="Desvignes T."/>
            <person name="Postlethwait J."/>
            <person name="Bobe J."/>
            <person name="Wedekind C."/>
            <person name="Guiguen Y."/>
        </authorList>
    </citation>
    <scope>NUCLEOTIDE SEQUENCE [LARGE SCALE GENOMIC DNA]</scope>
    <source>
        <strain evidence="2">Cs_M1</strain>
        <tissue evidence="2">Blood</tissue>
    </source>
</reference>
<protein>
    <submittedName>
        <fullName evidence="2">Uncharacterized protein</fullName>
    </submittedName>
</protein>
<proteinExistence type="predicted"/>
<name>A0AAN8QYE4_9TELE</name>
<evidence type="ECO:0000313" key="2">
    <source>
        <dbReference type="EMBL" id="KAK6306217.1"/>
    </source>
</evidence>
<gene>
    <name evidence="2" type="ORF">J4Q44_G00231420</name>
</gene>
<evidence type="ECO:0000256" key="1">
    <source>
        <dbReference type="SAM" id="MobiDB-lite"/>
    </source>
</evidence>
<feature type="region of interest" description="Disordered" evidence="1">
    <location>
        <begin position="1"/>
        <end position="70"/>
    </location>
</feature>
<evidence type="ECO:0000313" key="3">
    <source>
        <dbReference type="Proteomes" id="UP001356427"/>
    </source>
</evidence>
<accession>A0AAN8QYE4</accession>
<keyword evidence="3" id="KW-1185">Reference proteome</keyword>
<sequence>MEERRAQSQFSLPNTPDGKQVLPALTLVPVSSPTSRHPATLSWIPHSPPDLLTMSQPPSQPPHLISSSFP</sequence>
<organism evidence="2 3">
    <name type="scientific">Coregonus suidteri</name>
    <dbReference type="NCBI Taxonomy" id="861788"/>
    <lineage>
        <taxon>Eukaryota</taxon>
        <taxon>Metazoa</taxon>
        <taxon>Chordata</taxon>
        <taxon>Craniata</taxon>
        <taxon>Vertebrata</taxon>
        <taxon>Euteleostomi</taxon>
        <taxon>Actinopterygii</taxon>
        <taxon>Neopterygii</taxon>
        <taxon>Teleostei</taxon>
        <taxon>Protacanthopterygii</taxon>
        <taxon>Salmoniformes</taxon>
        <taxon>Salmonidae</taxon>
        <taxon>Coregoninae</taxon>
        <taxon>Coregonus</taxon>
    </lineage>
</organism>